<dbReference type="SMART" id="SM00422">
    <property type="entry name" value="HTH_MERR"/>
    <property type="match status" value="1"/>
</dbReference>
<sequence length="187" mass="20998">MTPLPDPSTRSSRGRRDRRGEWSAPIYVISVAAELADMHPQTLRQYDRLGLVVPQRQGGRQRRYSRQDVDQLRTIQRLSRDGVSLEGIRRIVQLEREVEQLQGTITELAGQIQAFHTYARYERVFTAGAAGDVTTTFGSRNRTQPDDGTRARRTSPVRRWPAAALTAGTSPLGVAGRRSRRTADGQD</sequence>
<gene>
    <name evidence="4" type="ORF">SAMN04487966_103222</name>
</gene>
<feature type="domain" description="HTH merR-type" evidence="3">
    <location>
        <begin position="26"/>
        <end position="94"/>
    </location>
</feature>
<evidence type="ECO:0000256" key="2">
    <source>
        <dbReference type="SAM" id="MobiDB-lite"/>
    </source>
</evidence>
<evidence type="ECO:0000259" key="3">
    <source>
        <dbReference type="PROSITE" id="PS50937"/>
    </source>
</evidence>
<dbReference type="GO" id="GO:0003677">
    <property type="term" value="F:DNA binding"/>
    <property type="evidence" value="ECO:0007669"/>
    <property type="project" value="UniProtKB-KW"/>
</dbReference>
<dbReference type="InterPro" id="IPR009061">
    <property type="entry name" value="DNA-bd_dom_put_sf"/>
</dbReference>
<dbReference type="CDD" id="cd04766">
    <property type="entry name" value="HTH_HspR"/>
    <property type="match status" value="1"/>
</dbReference>
<accession>A0A1I7MJP1</accession>
<evidence type="ECO:0000313" key="5">
    <source>
        <dbReference type="Proteomes" id="UP000198881"/>
    </source>
</evidence>
<evidence type="ECO:0000256" key="1">
    <source>
        <dbReference type="ARBA" id="ARBA00023125"/>
    </source>
</evidence>
<feature type="region of interest" description="Disordered" evidence="2">
    <location>
        <begin position="136"/>
        <end position="187"/>
    </location>
</feature>
<reference evidence="4 5" key="1">
    <citation type="submission" date="2016-10" db="EMBL/GenBank/DDBJ databases">
        <authorList>
            <person name="de Groot N.N."/>
        </authorList>
    </citation>
    <scope>NUCLEOTIDE SEQUENCE [LARGE SCALE GENOMIC DNA]</scope>
    <source>
        <strain evidence="4 5">CGMCC 1.7054</strain>
    </source>
</reference>
<dbReference type="PANTHER" id="PTHR30204">
    <property type="entry name" value="REDOX-CYCLING DRUG-SENSING TRANSCRIPTIONAL ACTIVATOR SOXR"/>
    <property type="match status" value="1"/>
</dbReference>
<dbReference type="Proteomes" id="UP000198881">
    <property type="component" value="Unassembled WGS sequence"/>
</dbReference>
<dbReference type="NCBIfam" id="NF047375">
    <property type="entry name" value="HeatShock_HspR"/>
    <property type="match status" value="1"/>
</dbReference>
<dbReference type="AlphaFoldDB" id="A0A1I7MJP1"/>
<keyword evidence="4" id="KW-0346">Stress response</keyword>
<name>A0A1I7MJP1_9MICC</name>
<dbReference type="InterPro" id="IPR000551">
    <property type="entry name" value="MerR-type_HTH_dom"/>
</dbReference>
<protein>
    <submittedName>
        <fullName evidence="4">MerR family transcriptional regulator, heat shock protein HspR</fullName>
    </submittedName>
</protein>
<proteinExistence type="predicted"/>
<organism evidence="4 5">
    <name type="scientific">Micrococcus terreus</name>
    <dbReference type="NCBI Taxonomy" id="574650"/>
    <lineage>
        <taxon>Bacteria</taxon>
        <taxon>Bacillati</taxon>
        <taxon>Actinomycetota</taxon>
        <taxon>Actinomycetes</taxon>
        <taxon>Micrococcales</taxon>
        <taxon>Micrococcaceae</taxon>
        <taxon>Micrococcus</taxon>
    </lineage>
</organism>
<dbReference type="PROSITE" id="PS50937">
    <property type="entry name" value="HTH_MERR_2"/>
    <property type="match status" value="1"/>
</dbReference>
<dbReference type="PANTHER" id="PTHR30204:SF58">
    <property type="entry name" value="HTH-TYPE TRANSCRIPTIONAL REGULATOR YFMP"/>
    <property type="match status" value="1"/>
</dbReference>
<keyword evidence="1" id="KW-0238">DNA-binding</keyword>
<dbReference type="STRING" id="574650.SAMN04487966_103222"/>
<dbReference type="InterPro" id="IPR047057">
    <property type="entry name" value="MerR_fam"/>
</dbReference>
<dbReference type="GO" id="GO:0003700">
    <property type="term" value="F:DNA-binding transcription factor activity"/>
    <property type="evidence" value="ECO:0007669"/>
    <property type="project" value="InterPro"/>
</dbReference>
<keyword evidence="5" id="KW-1185">Reference proteome</keyword>
<dbReference type="EMBL" id="FPCG01000003">
    <property type="protein sequence ID" value="SFV22137.1"/>
    <property type="molecule type" value="Genomic_DNA"/>
</dbReference>
<dbReference type="Gene3D" id="1.10.1660.10">
    <property type="match status" value="1"/>
</dbReference>
<dbReference type="Pfam" id="PF13411">
    <property type="entry name" value="MerR_1"/>
    <property type="match status" value="1"/>
</dbReference>
<dbReference type="SUPFAM" id="SSF46955">
    <property type="entry name" value="Putative DNA-binding domain"/>
    <property type="match status" value="1"/>
</dbReference>
<evidence type="ECO:0000313" key="4">
    <source>
        <dbReference type="EMBL" id="SFV22137.1"/>
    </source>
</evidence>